<comment type="caution">
    <text evidence="2">The sequence shown here is derived from an EMBL/GenBank/DDBJ whole genome shotgun (WGS) entry which is preliminary data.</text>
</comment>
<name>A0A6A4ZBK4_9STRA</name>
<proteinExistence type="predicted"/>
<feature type="region of interest" description="Disordered" evidence="1">
    <location>
        <begin position="1"/>
        <end position="162"/>
    </location>
</feature>
<feature type="compositionally biased region" description="Polar residues" evidence="1">
    <location>
        <begin position="47"/>
        <end position="61"/>
    </location>
</feature>
<sequence length="477" mass="49292">MSKQASNPLRETITPARGSDGATPVIGVSTNPGQEVGVGNALLPNPGVSNPLITPNPSSISVLAGGPSSSDSPPSVSVQAGGPSSSDSPPRSESTGGQPFSPSPSGSGTRASMHVLSKQGRCSRPQMSSQELAETGDEAGGGGCVQLPPISTNRPNDLMDGTGTLTLEAERPFVGHGPGPIPPRSTNISSVVLVDGAGIPGSVSPNPVGHSKHGKGGKGCPSTPEMPEGYGGLAPVSLVVNEAGHAATRRAHVSVEPPRTGEEEEQKVDSDSGGVVGEDRLSGDDFLNSAGHLSGYDQDFPPLSSSENTSAVDFHSAPAESSMINDVGHDETSKNAKSKASASKMDNSKASASKSDNSKAQGSKKDAPKGQAAKTAAPNQPKVAKYRDAGGHAVDDDDIAQCEAMADAFYKNPENMNSFLDGILLLPKSQVFELSIKLDERFRDWSERVLCSQFVKENTGSLWESKYSNLLIHKRNP</sequence>
<evidence type="ECO:0000313" key="2">
    <source>
        <dbReference type="EMBL" id="KAF0710287.1"/>
    </source>
</evidence>
<organism evidence="2">
    <name type="scientific">Aphanomyces stellatus</name>
    <dbReference type="NCBI Taxonomy" id="120398"/>
    <lineage>
        <taxon>Eukaryota</taxon>
        <taxon>Sar</taxon>
        <taxon>Stramenopiles</taxon>
        <taxon>Oomycota</taxon>
        <taxon>Saprolegniomycetes</taxon>
        <taxon>Saprolegniales</taxon>
        <taxon>Verrucalvaceae</taxon>
        <taxon>Aphanomyces</taxon>
    </lineage>
</organism>
<accession>A0A6A4ZBK4</accession>
<reference evidence="2" key="1">
    <citation type="submission" date="2019-06" db="EMBL/GenBank/DDBJ databases">
        <title>Genomics analysis of Aphanomyces spp. identifies a new class of oomycete effector associated with host adaptation.</title>
        <authorList>
            <person name="Gaulin E."/>
        </authorList>
    </citation>
    <scope>NUCLEOTIDE SEQUENCE</scope>
    <source>
        <strain evidence="2">CBS 578.67</strain>
    </source>
</reference>
<dbReference type="AlphaFoldDB" id="A0A6A4ZBK4"/>
<feature type="region of interest" description="Disordered" evidence="1">
    <location>
        <begin position="202"/>
        <end position="389"/>
    </location>
</feature>
<evidence type="ECO:0000256" key="1">
    <source>
        <dbReference type="SAM" id="MobiDB-lite"/>
    </source>
</evidence>
<feature type="compositionally biased region" description="Low complexity" evidence="1">
    <location>
        <begin position="338"/>
        <end position="360"/>
    </location>
</feature>
<dbReference type="EMBL" id="VJMH01002050">
    <property type="protein sequence ID" value="KAF0710287.1"/>
    <property type="molecule type" value="Genomic_DNA"/>
</dbReference>
<feature type="non-terminal residue" evidence="2">
    <location>
        <position position="477"/>
    </location>
</feature>
<protein>
    <submittedName>
        <fullName evidence="2">Uncharacterized protein</fullName>
    </submittedName>
</protein>
<feature type="compositionally biased region" description="Low complexity" evidence="1">
    <location>
        <begin position="67"/>
        <end position="108"/>
    </location>
</feature>
<gene>
    <name evidence="2" type="ORF">As57867_005546</name>
</gene>